<dbReference type="Proteomes" id="UP001221757">
    <property type="component" value="Unassembled WGS sequence"/>
</dbReference>
<dbReference type="InterPro" id="IPR000210">
    <property type="entry name" value="BTB/POZ_dom"/>
</dbReference>
<feature type="region of interest" description="Disordered" evidence="1">
    <location>
        <begin position="223"/>
        <end position="287"/>
    </location>
</feature>
<organism evidence="3 4">
    <name type="scientific">Mycena rosella</name>
    <name type="common">Pink bonnet</name>
    <name type="synonym">Agaricus rosellus</name>
    <dbReference type="NCBI Taxonomy" id="1033263"/>
    <lineage>
        <taxon>Eukaryota</taxon>
        <taxon>Fungi</taxon>
        <taxon>Dikarya</taxon>
        <taxon>Basidiomycota</taxon>
        <taxon>Agaricomycotina</taxon>
        <taxon>Agaricomycetes</taxon>
        <taxon>Agaricomycetidae</taxon>
        <taxon>Agaricales</taxon>
        <taxon>Marasmiineae</taxon>
        <taxon>Mycenaceae</taxon>
        <taxon>Mycena</taxon>
    </lineage>
</organism>
<evidence type="ECO:0000256" key="1">
    <source>
        <dbReference type="SAM" id="MobiDB-lite"/>
    </source>
</evidence>
<sequence length="287" mass="31527">MAYTSNSESLLGLQRFDDYYLPGGDLYCLVENKLFRVHRYFFERESKFFKTQLAVPATPGRPRIGTADDNAIMLDNVRSADFAKLLWVFYNTKYSLYESTVEDWSTILELAQRWEFAEVKNLAVRELEKLDLPDIDRIVLYHKLVVDESYLIPRYAALCERPELLTVEDGLLLGMEIVIPLSRARECARNQGASGGRSPSPASLGGTELTNIIKDHFNIKPDVEQPAAEPPRPPNPAAKPDDNGAGAGNETPGGNGGKPNTNGKANGGGSRTFKGGGAGGNSAWSGW</sequence>
<dbReference type="InterPro" id="IPR011333">
    <property type="entry name" value="SKP1/BTB/POZ_sf"/>
</dbReference>
<dbReference type="SUPFAM" id="SSF54695">
    <property type="entry name" value="POZ domain"/>
    <property type="match status" value="1"/>
</dbReference>
<evidence type="ECO:0000313" key="4">
    <source>
        <dbReference type="Proteomes" id="UP001221757"/>
    </source>
</evidence>
<protein>
    <recommendedName>
        <fullName evidence="2">BTB domain-containing protein</fullName>
    </recommendedName>
</protein>
<dbReference type="Gene3D" id="3.30.710.10">
    <property type="entry name" value="Potassium Channel Kv1.1, Chain A"/>
    <property type="match status" value="1"/>
</dbReference>
<dbReference type="SMART" id="SM00225">
    <property type="entry name" value="BTB"/>
    <property type="match status" value="1"/>
</dbReference>
<accession>A0AAD7G4G7</accession>
<dbReference type="Pfam" id="PF00651">
    <property type="entry name" value="BTB"/>
    <property type="match status" value="1"/>
</dbReference>
<dbReference type="EMBL" id="JARKIE010000278">
    <property type="protein sequence ID" value="KAJ7658529.1"/>
    <property type="molecule type" value="Genomic_DNA"/>
</dbReference>
<reference evidence="3" key="1">
    <citation type="submission" date="2023-03" db="EMBL/GenBank/DDBJ databases">
        <title>Massive genome expansion in bonnet fungi (Mycena s.s.) driven by repeated elements and novel gene families across ecological guilds.</title>
        <authorList>
            <consortium name="Lawrence Berkeley National Laboratory"/>
            <person name="Harder C.B."/>
            <person name="Miyauchi S."/>
            <person name="Viragh M."/>
            <person name="Kuo A."/>
            <person name="Thoen E."/>
            <person name="Andreopoulos B."/>
            <person name="Lu D."/>
            <person name="Skrede I."/>
            <person name="Drula E."/>
            <person name="Henrissat B."/>
            <person name="Morin E."/>
            <person name="Kohler A."/>
            <person name="Barry K."/>
            <person name="LaButti K."/>
            <person name="Morin E."/>
            <person name="Salamov A."/>
            <person name="Lipzen A."/>
            <person name="Mereny Z."/>
            <person name="Hegedus B."/>
            <person name="Baldrian P."/>
            <person name="Stursova M."/>
            <person name="Weitz H."/>
            <person name="Taylor A."/>
            <person name="Grigoriev I.V."/>
            <person name="Nagy L.G."/>
            <person name="Martin F."/>
            <person name="Kauserud H."/>
        </authorList>
    </citation>
    <scope>NUCLEOTIDE SEQUENCE</scope>
    <source>
        <strain evidence="3">CBHHK067</strain>
    </source>
</reference>
<feature type="compositionally biased region" description="Gly residues" evidence="1">
    <location>
        <begin position="265"/>
        <end position="280"/>
    </location>
</feature>
<evidence type="ECO:0000313" key="3">
    <source>
        <dbReference type="EMBL" id="KAJ7658529.1"/>
    </source>
</evidence>
<gene>
    <name evidence="3" type="ORF">B0H17DRAFT_1021036</name>
</gene>
<feature type="domain" description="BTB" evidence="2">
    <location>
        <begin position="24"/>
        <end position="98"/>
    </location>
</feature>
<proteinExistence type="predicted"/>
<dbReference type="PROSITE" id="PS50097">
    <property type="entry name" value="BTB"/>
    <property type="match status" value="1"/>
</dbReference>
<dbReference type="AlphaFoldDB" id="A0AAD7G4G7"/>
<comment type="caution">
    <text evidence="3">The sequence shown here is derived from an EMBL/GenBank/DDBJ whole genome shotgun (WGS) entry which is preliminary data.</text>
</comment>
<feature type="compositionally biased region" description="Gly residues" evidence="1">
    <location>
        <begin position="245"/>
        <end position="257"/>
    </location>
</feature>
<name>A0AAD7G4G7_MYCRO</name>
<feature type="compositionally biased region" description="Pro residues" evidence="1">
    <location>
        <begin position="228"/>
        <end position="237"/>
    </location>
</feature>
<evidence type="ECO:0000259" key="2">
    <source>
        <dbReference type="PROSITE" id="PS50097"/>
    </source>
</evidence>
<keyword evidence="4" id="KW-1185">Reference proteome</keyword>